<dbReference type="AlphaFoldDB" id="A0A0F8AYE7"/>
<reference evidence="1 2" key="1">
    <citation type="submission" date="2015-04" db="EMBL/GenBank/DDBJ databases">
        <title>Genome sequence of Ceratocystis platani, a major pathogen of plane trees.</title>
        <authorList>
            <person name="Belbahri L."/>
        </authorList>
    </citation>
    <scope>NUCLEOTIDE SEQUENCE [LARGE SCALE GENOMIC DNA]</scope>
    <source>
        <strain evidence="1 2">CFO</strain>
    </source>
</reference>
<gene>
    <name evidence="1" type="ORF">CFO_g4309</name>
</gene>
<keyword evidence="2" id="KW-1185">Reference proteome</keyword>
<dbReference type="Proteomes" id="UP000034841">
    <property type="component" value="Unassembled WGS sequence"/>
</dbReference>
<dbReference type="EMBL" id="LBBL01000253">
    <property type="protein sequence ID" value="KKF93321.1"/>
    <property type="molecule type" value="Genomic_DNA"/>
</dbReference>
<organism evidence="1 2">
    <name type="scientific">Ceratocystis fimbriata f. sp. platani</name>
    <dbReference type="NCBI Taxonomy" id="88771"/>
    <lineage>
        <taxon>Eukaryota</taxon>
        <taxon>Fungi</taxon>
        <taxon>Dikarya</taxon>
        <taxon>Ascomycota</taxon>
        <taxon>Pezizomycotina</taxon>
        <taxon>Sordariomycetes</taxon>
        <taxon>Hypocreomycetidae</taxon>
        <taxon>Microascales</taxon>
        <taxon>Ceratocystidaceae</taxon>
        <taxon>Ceratocystis</taxon>
    </lineage>
</organism>
<proteinExistence type="predicted"/>
<sequence length="182" mass="20799">MAPSSEPRTTRTYGVYSPNYFEGPINIDLVGFYLPTKVAQIYTADNDDEPEHGDRPSLEEIYSALCEKQGFTSDGMNWPKFDVQTNSEDDKMVGNPCGDRNLRVVDEVRLVPGDKEWDWILRTEHYQKMQQFMNKPVRQILIRCLHEKSDTGYESFANSIHFSFSPPEDTVSYTEAGPLSDG</sequence>
<name>A0A0F8AYE7_CERFI</name>
<evidence type="ECO:0000313" key="2">
    <source>
        <dbReference type="Proteomes" id="UP000034841"/>
    </source>
</evidence>
<comment type="caution">
    <text evidence="1">The sequence shown here is derived from an EMBL/GenBank/DDBJ whole genome shotgun (WGS) entry which is preliminary data.</text>
</comment>
<dbReference type="OrthoDB" id="4813742at2759"/>
<accession>A0A0F8AYE7</accession>
<protein>
    <submittedName>
        <fullName evidence="1">Uncharacterized protein</fullName>
    </submittedName>
</protein>
<evidence type="ECO:0000313" key="1">
    <source>
        <dbReference type="EMBL" id="KKF93321.1"/>
    </source>
</evidence>